<feature type="compositionally biased region" description="Basic and acidic residues" evidence="1">
    <location>
        <begin position="593"/>
        <end position="602"/>
    </location>
</feature>
<keyword evidence="3" id="KW-1185">Reference proteome</keyword>
<feature type="compositionally biased region" description="Basic residues" evidence="1">
    <location>
        <begin position="603"/>
        <end position="620"/>
    </location>
</feature>
<feature type="region of interest" description="Disordered" evidence="1">
    <location>
        <begin position="593"/>
        <end position="646"/>
    </location>
</feature>
<proteinExistence type="predicted"/>
<dbReference type="AlphaFoldDB" id="A0ABD3ICX3"/>
<feature type="region of interest" description="Disordered" evidence="1">
    <location>
        <begin position="325"/>
        <end position="345"/>
    </location>
</feature>
<sequence>MPRTSVTEKAGGGCWRQHSTCTILICAEKSSNVTWTLRAGKRYRIFGIVDSNVQPGDVGISTRDVQRRASTFTGPSGIDEGASTSFVPTTWPGIPPDPSIESLYSALKHIRGRSELSRLNLDNFTHMLVLRLPGDYNGNVIFELPPMKAEDLQKKGAILDGMDRSHDCWISTKCTTTSAALGSQRADYNVNRIHCVGSLQYIPIVLNGDIRTRTVKRKSAYSTGIGKNDTHRHDKVAVTQQAVRYVRGRLHFGPEIDSPPTSPTRAFARDHLPTDAGPSTGRKHDTIPQTPRTDPNVPFWNPLHELPERPARVAVTSDNDVDNSIGDDRTEHQPVHLPQTEHQSARVAVTADVDGNEGNVHDGIQHQVPQHHKPREAVNHVQTAPRPVRVDLTTDVYAQEDICHDRTAHPVHTVSSDTSDKALSDTSSDVEIIESTPRQRPPTRARPVFQQPLLGPVQYGIQVTEREVNINSWHLSRSTTSGAGPACFGATPGRSSPRALCKTKIRHAGLVRHGVGVVVPSFMGKHKYMAVERDYWFWFCPNGRCHKGPGANSCKTQMPMVPDIMPVQRGTHLTQEEVDFLTDNEITLVRRPDANMDQETHIRPKRRLKSSSKPTQKKYTHMPVTTVLKPAEEEDVDKRRHHQRLA</sequence>
<reference evidence="2 3" key="1">
    <citation type="submission" date="2024-09" db="EMBL/GenBank/DDBJ databases">
        <title>Chromosome-scale assembly of Riccia sorocarpa.</title>
        <authorList>
            <person name="Paukszto L."/>
        </authorList>
    </citation>
    <scope>NUCLEOTIDE SEQUENCE [LARGE SCALE GENOMIC DNA]</scope>
    <source>
        <strain evidence="2">LP-2024</strain>
        <tissue evidence="2">Aerial parts of the thallus</tissue>
    </source>
</reference>
<name>A0ABD3ICX3_9MARC</name>
<gene>
    <name evidence="2" type="ORF">R1sor_018416</name>
</gene>
<feature type="region of interest" description="Disordered" evidence="1">
    <location>
        <begin position="411"/>
        <end position="446"/>
    </location>
</feature>
<accession>A0ABD3ICX3</accession>
<protein>
    <submittedName>
        <fullName evidence="2">Uncharacterized protein</fullName>
    </submittedName>
</protein>
<comment type="caution">
    <text evidence="2">The sequence shown here is derived from an EMBL/GenBank/DDBJ whole genome shotgun (WGS) entry which is preliminary data.</text>
</comment>
<feature type="region of interest" description="Disordered" evidence="1">
    <location>
        <begin position="272"/>
        <end position="297"/>
    </location>
</feature>
<evidence type="ECO:0000313" key="3">
    <source>
        <dbReference type="Proteomes" id="UP001633002"/>
    </source>
</evidence>
<evidence type="ECO:0000256" key="1">
    <source>
        <dbReference type="SAM" id="MobiDB-lite"/>
    </source>
</evidence>
<dbReference type="EMBL" id="JBJQOH010000001">
    <property type="protein sequence ID" value="KAL3700394.1"/>
    <property type="molecule type" value="Genomic_DNA"/>
</dbReference>
<evidence type="ECO:0000313" key="2">
    <source>
        <dbReference type="EMBL" id="KAL3700394.1"/>
    </source>
</evidence>
<organism evidence="2 3">
    <name type="scientific">Riccia sorocarpa</name>
    <dbReference type="NCBI Taxonomy" id="122646"/>
    <lineage>
        <taxon>Eukaryota</taxon>
        <taxon>Viridiplantae</taxon>
        <taxon>Streptophyta</taxon>
        <taxon>Embryophyta</taxon>
        <taxon>Marchantiophyta</taxon>
        <taxon>Marchantiopsida</taxon>
        <taxon>Marchantiidae</taxon>
        <taxon>Marchantiales</taxon>
        <taxon>Ricciaceae</taxon>
        <taxon>Riccia</taxon>
    </lineage>
</organism>
<dbReference type="Proteomes" id="UP001633002">
    <property type="component" value="Unassembled WGS sequence"/>
</dbReference>